<accession>A0AA42UHI0</accession>
<sequence>MMATLRVLLLSAPLVAAGSGGPVEGMKACAPLTTAESMEDIQERLGLELMSQGDTLTGHTAISDAASGREADIESITETAVSQYQPGQRPRFKQVEMQGEKWLCAY</sequence>
<gene>
    <name evidence="2" type="ORF">N5I20_12460</name>
</gene>
<comment type="caution">
    <text evidence="2">The sequence shown here is derived from an EMBL/GenBank/DDBJ whole genome shotgun (WGS) entry which is preliminary data.</text>
</comment>
<proteinExistence type="predicted"/>
<feature type="chain" id="PRO_5041337269" evidence="1">
    <location>
        <begin position="17"/>
        <end position="106"/>
    </location>
</feature>
<dbReference type="RefSeq" id="WP_279963623.1">
    <property type="nucleotide sequence ID" value="NZ_JAOCFK010000155.1"/>
</dbReference>
<protein>
    <submittedName>
        <fullName evidence="2">Uncharacterized protein</fullName>
    </submittedName>
</protein>
<name>A0AA42UHI0_AERCA</name>
<evidence type="ECO:0000313" key="2">
    <source>
        <dbReference type="EMBL" id="MDH1505869.1"/>
    </source>
</evidence>
<dbReference type="AlphaFoldDB" id="A0AA42UHI0"/>
<dbReference type="EMBL" id="JAOCIZ010000046">
    <property type="protein sequence ID" value="MDH1505869.1"/>
    <property type="molecule type" value="Genomic_DNA"/>
</dbReference>
<dbReference type="Proteomes" id="UP001161704">
    <property type="component" value="Unassembled WGS sequence"/>
</dbReference>
<reference evidence="2" key="1">
    <citation type="submission" date="2022-09" db="EMBL/GenBank/DDBJ databases">
        <title>Intensive care unit water sources are persistently colonized with multi-drug resistant bacteria and are the site of extensive horizontal gene transfer of antibiotic resistance genes.</title>
        <authorList>
            <person name="Diorio-Toth L."/>
        </authorList>
    </citation>
    <scope>NUCLEOTIDE SEQUENCE</scope>
    <source>
        <strain evidence="2">GD03710</strain>
    </source>
</reference>
<evidence type="ECO:0000313" key="3">
    <source>
        <dbReference type="Proteomes" id="UP001161704"/>
    </source>
</evidence>
<organism evidence="2 3">
    <name type="scientific">Aeromonas caviae</name>
    <name type="common">Aeromonas punctata</name>
    <dbReference type="NCBI Taxonomy" id="648"/>
    <lineage>
        <taxon>Bacteria</taxon>
        <taxon>Pseudomonadati</taxon>
        <taxon>Pseudomonadota</taxon>
        <taxon>Gammaproteobacteria</taxon>
        <taxon>Aeromonadales</taxon>
        <taxon>Aeromonadaceae</taxon>
        <taxon>Aeromonas</taxon>
    </lineage>
</organism>
<evidence type="ECO:0000256" key="1">
    <source>
        <dbReference type="SAM" id="SignalP"/>
    </source>
</evidence>
<feature type="signal peptide" evidence="1">
    <location>
        <begin position="1"/>
        <end position="16"/>
    </location>
</feature>
<keyword evidence="1" id="KW-0732">Signal</keyword>